<gene>
    <name evidence="1" type="ORF">CI610_02835</name>
</gene>
<proteinExistence type="predicted"/>
<comment type="caution">
    <text evidence="1">The sequence shown here is derived from an EMBL/GenBank/DDBJ whole genome shotgun (WGS) entry which is preliminary data.</text>
</comment>
<protein>
    <submittedName>
        <fullName evidence="1">Uncharacterized protein</fullName>
    </submittedName>
</protein>
<reference evidence="1" key="1">
    <citation type="journal article" date="2017" name="Appl. Environ. Microbiol.">
        <title>Molecular characterization of an Endozoicomonas-like organism causing infection in king scallop Pecten maximus L.</title>
        <authorList>
            <person name="Cano I."/>
            <person name="van Aerle R."/>
            <person name="Ross S."/>
            <person name="Verner-Jeffreys D.W."/>
            <person name="Paley R.K."/>
            <person name="Rimmer G."/>
            <person name="Ryder D."/>
            <person name="Hooper P."/>
            <person name="Stone D."/>
            <person name="Feist S.W."/>
        </authorList>
    </citation>
    <scope>NUCLEOTIDE SEQUENCE</scope>
</reference>
<dbReference type="EMBL" id="NSIT01000224">
    <property type="protein sequence ID" value="PJE78231.1"/>
    <property type="molecule type" value="Genomic_DNA"/>
</dbReference>
<evidence type="ECO:0000313" key="1">
    <source>
        <dbReference type="EMBL" id="PJE78231.1"/>
    </source>
</evidence>
<name>A0A2H9T4U5_9ZZZZ</name>
<organism evidence="1">
    <name type="scientific">invertebrate metagenome</name>
    <dbReference type="NCBI Taxonomy" id="1711999"/>
    <lineage>
        <taxon>unclassified sequences</taxon>
        <taxon>metagenomes</taxon>
        <taxon>organismal metagenomes</taxon>
    </lineage>
</organism>
<sequence length="77" mass="8176">MPSYIAGIKPENLPCGGCNYCKRADRQWGEFSLEVDDVTALTGSKTCGDKGYLVGTNNVATLDPQGRLGDSSPIEPP</sequence>
<accession>A0A2H9T4U5</accession>
<dbReference type="AlphaFoldDB" id="A0A2H9T4U5"/>